<dbReference type="Gene3D" id="1.10.510.10">
    <property type="entry name" value="Transferase(Phosphotransferase) domain 1"/>
    <property type="match status" value="1"/>
</dbReference>
<accession>A0A9W6Y4W6</accession>
<keyword evidence="1" id="KW-0812">Transmembrane</keyword>
<keyword evidence="4" id="KW-1185">Reference proteome</keyword>
<dbReference type="InterPro" id="IPR000719">
    <property type="entry name" value="Prot_kinase_dom"/>
</dbReference>
<sequence length="461" mass="51505">MIKFGYDFFEGLDNVQYIAENDITDFNISSTVFSAIQALLAFESDFPDESATCTDGTWQTAHNRTFCVTDGSTTTESTSSDGSSTLLIGLVAGGSIIAIAISAIVLWWYFSHKKSQRMSSSKNDFYSQEFGDTLDFDDTQVQVDPVFLNDPVIVTNRLDHKLLKMGKCISKGGFGLVFMGEYKGRRVAIKKIRPDRRATTAEIELFLKEIIMMAVLYHPRIVEFVGVAWDNLRHLSAVTEFMDNGDLRDVLHGYKIKGERLSWESHKATIALHIAEALSYLHALKPKIIHRDLKSKNVLLNMYLEAKLSDFGIARMRYLVDTHMTAGVGTSFWIAPEVLLGRDYDEAADIYSFGVVLSEIDTDDYPYWNDENKSNRGKIQEAEILSLVAEGKLRPSFSSNCPKAILDLADCCLQKDPNNRPTAADIVVILEHMIHSSERSSSSLHSGVWSVTTSDEGNVAD</sequence>
<feature type="transmembrane region" description="Helical" evidence="1">
    <location>
        <begin position="86"/>
        <end position="110"/>
    </location>
</feature>
<dbReference type="OrthoDB" id="4062651at2759"/>
<proteinExistence type="predicted"/>
<name>A0A9W6Y4W6_9STRA</name>
<reference evidence="3" key="1">
    <citation type="submission" date="2023-04" db="EMBL/GenBank/DDBJ databases">
        <title>Phytophthora fragariaefolia NBRC 109709.</title>
        <authorList>
            <person name="Ichikawa N."/>
            <person name="Sato H."/>
            <person name="Tonouchi N."/>
        </authorList>
    </citation>
    <scope>NUCLEOTIDE SEQUENCE</scope>
    <source>
        <strain evidence="3">NBRC 109709</strain>
    </source>
</reference>
<dbReference type="Pfam" id="PF00069">
    <property type="entry name" value="Pkinase"/>
    <property type="match status" value="1"/>
</dbReference>
<dbReference type="InterPro" id="IPR011009">
    <property type="entry name" value="Kinase-like_dom_sf"/>
</dbReference>
<dbReference type="PANTHER" id="PTHR44329">
    <property type="entry name" value="SERINE/THREONINE-PROTEIN KINASE TNNI3K-RELATED"/>
    <property type="match status" value="1"/>
</dbReference>
<dbReference type="SUPFAM" id="SSF56112">
    <property type="entry name" value="Protein kinase-like (PK-like)"/>
    <property type="match status" value="1"/>
</dbReference>
<dbReference type="GO" id="GO:0005524">
    <property type="term" value="F:ATP binding"/>
    <property type="evidence" value="ECO:0007669"/>
    <property type="project" value="InterPro"/>
</dbReference>
<dbReference type="GO" id="GO:0004674">
    <property type="term" value="F:protein serine/threonine kinase activity"/>
    <property type="evidence" value="ECO:0007669"/>
    <property type="project" value="TreeGrafter"/>
</dbReference>
<feature type="domain" description="Protein kinase" evidence="2">
    <location>
        <begin position="163"/>
        <end position="435"/>
    </location>
</feature>
<keyword evidence="1" id="KW-1133">Transmembrane helix</keyword>
<dbReference type="EMBL" id="BSXT01003866">
    <property type="protein sequence ID" value="GMF55864.1"/>
    <property type="molecule type" value="Genomic_DNA"/>
</dbReference>
<dbReference type="InterPro" id="IPR001245">
    <property type="entry name" value="Ser-Thr/Tyr_kinase_cat_dom"/>
</dbReference>
<dbReference type="AlphaFoldDB" id="A0A9W6Y4W6"/>
<dbReference type="SMART" id="SM00220">
    <property type="entry name" value="S_TKc"/>
    <property type="match status" value="1"/>
</dbReference>
<protein>
    <submittedName>
        <fullName evidence="3">Unnamed protein product</fullName>
    </submittedName>
</protein>
<gene>
    <name evidence="3" type="ORF">Pfra01_002359200</name>
</gene>
<dbReference type="InterPro" id="IPR008271">
    <property type="entry name" value="Ser/Thr_kinase_AS"/>
</dbReference>
<dbReference type="PRINTS" id="PR00109">
    <property type="entry name" value="TYRKINASE"/>
</dbReference>
<dbReference type="PROSITE" id="PS50011">
    <property type="entry name" value="PROTEIN_KINASE_DOM"/>
    <property type="match status" value="1"/>
</dbReference>
<dbReference type="InterPro" id="IPR051681">
    <property type="entry name" value="Ser/Thr_Kinases-Pseudokinases"/>
</dbReference>
<comment type="caution">
    <text evidence="3">The sequence shown here is derived from an EMBL/GenBank/DDBJ whole genome shotgun (WGS) entry which is preliminary data.</text>
</comment>
<evidence type="ECO:0000259" key="2">
    <source>
        <dbReference type="PROSITE" id="PS50011"/>
    </source>
</evidence>
<evidence type="ECO:0000313" key="3">
    <source>
        <dbReference type="EMBL" id="GMF55864.1"/>
    </source>
</evidence>
<dbReference type="PANTHER" id="PTHR44329:SF214">
    <property type="entry name" value="PROTEIN KINASE DOMAIN-CONTAINING PROTEIN"/>
    <property type="match status" value="1"/>
</dbReference>
<dbReference type="Gene3D" id="3.30.200.20">
    <property type="entry name" value="Phosphorylase Kinase, domain 1"/>
    <property type="match status" value="1"/>
</dbReference>
<organism evidence="3 4">
    <name type="scientific">Phytophthora fragariaefolia</name>
    <dbReference type="NCBI Taxonomy" id="1490495"/>
    <lineage>
        <taxon>Eukaryota</taxon>
        <taxon>Sar</taxon>
        <taxon>Stramenopiles</taxon>
        <taxon>Oomycota</taxon>
        <taxon>Peronosporomycetes</taxon>
        <taxon>Peronosporales</taxon>
        <taxon>Peronosporaceae</taxon>
        <taxon>Phytophthora</taxon>
    </lineage>
</organism>
<dbReference type="Proteomes" id="UP001165121">
    <property type="component" value="Unassembled WGS sequence"/>
</dbReference>
<evidence type="ECO:0000256" key="1">
    <source>
        <dbReference type="SAM" id="Phobius"/>
    </source>
</evidence>
<evidence type="ECO:0000313" key="4">
    <source>
        <dbReference type="Proteomes" id="UP001165121"/>
    </source>
</evidence>
<keyword evidence="1" id="KW-0472">Membrane</keyword>
<dbReference type="PROSITE" id="PS00108">
    <property type="entry name" value="PROTEIN_KINASE_ST"/>
    <property type="match status" value="1"/>
</dbReference>